<dbReference type="EMBL" id="JAMDHD010000015">
    <property type="protein sequence ID" value="MDD0985339.1"/>
    <property type="molecule type" value="Genomic_DNA"/>
</dbReference>
<comment type="caution">
    <text evidence="1">The sequence shown here is derived from an EMBL/GenBank/DDBJ whole genome shotgun (WGS) entry which is preliminary data.</text>
</comment>
<dbReference type="NCBIfam" id="NF038368">
    <property type="entry name" value="P2_Rz1"/>
    <property type="match status" value="1"/>
</dbReference>
<proteinExistence type="predicted"/>
<sequence length="73" mass="7574">MLLLAACGSAPPSPEQTHIVTGCPAVTRCTLSATDPATNGELLDDQDITEADWAACAAKVDIVYECQQKAANP</sequence>
<evidence type="ECO:0000313" key="2">
    <source>
        <dbReference type="Proteomes" id="UP001148189"/>
    </source>
</evidence>
<dbReference type="RefSeq" id="WP_236299399.1">
    <property type="nucleotide sequence ID" value="NZ_JAMDHD010000015.1"/>
</dbReference>
<accession>A0ABT5N9X0</accession>
<dbReference type="InterPro" id="IPR047737">
    <property type="entry name" value="LysC"/>
</dbReference>
<dbReference type="InterPro" id="IPR058979">
    <property type="entry name" value="LysC-like"/>
</dbReference>
<dbReference type="Proteomes" id="UP001148189">
    <property type="component" value="Unassembled WGS sequence"/>
</dbReference>
<protein>
    <submittedName>
        <fullName evidence="1">Rz1-like lysis system protein LysC</fullName>
    </submittedName>
</protein>
<reference evidence="1" key="1">
    <citation type="submission" date="2022-05" db="EMBL/GenBank/DDBJ databases">
        <title>Novel Pseudomonas spp. Isolated from a Rainbow Trout Aquaculture Facility.</title>
        <authorList>
            <person name="Testerman T."/>
            <person name="Graf J."/>
        </authorList>
    </citation>
    <scope>NUCLEOTIDE SEQUENCE</scope>
    <source>
        <strain evidence="1">ID1050</strain>
    </source>
</reference>
<dbReference type="Pfam" id="PF23793">
    <property type="entry name" value="LysC"/>
    <property type="match status" value="1"/>
</dbReference>
<organism evidence="1 2">
    <name type="scientific">Pseudomonas shahriarae</name>
    <dbReference type="NCBI Taxonomy" id="2745512"/>
    <lineage>
        <taxon>Bacteria</taxon>
        <taxon>Pseudomonadati</taxon>
        <taxon>Pseudomonadota</taxon>
        <taxon>Gammaproteobacteria</taxon>
        <taxon>Pseudomonadales</taxon>
        <taxon>Pseudomonadaceae</taxon>
        <taxon>Pseudomonas</taxon>
    </lineage>
</organism>
<gene>
    <name evidence="1" type="primary">lysC</name>
    <name evidence="1" type="ORF">M5G21_10230</name>
</gene>
<evidence type="ECO:0000313" key="1">
    <source>
        <dbReference type="EMBL" id="MDD0985339.1"/>
    </source>
</evidence>
<keyword evidence="2" id="KW-1185">Reference proteome</keyword>
<name>A0ABT5N9X0_9PSED</name>